<protein>
    <recommendedName>
        <fullName evidence="4">Tim44-like domain-containing protein</fullName>
    </recommendedName>
</protein>
<evidence type="ECO:0000256" key="1">
    <source>
        <dbReference type="SAM" id="MobiDB-lite"/>
    </source>
</evidence>
<evidence type="ECO:0008006" key="4">
    <source>
        <dbReference type="Google" id="ProtNLM"/>
    </source>
</evidence>
<reference evidence="2 3" key="1">
    <citation type="submission" date="2024-03" db="EMBL/GenBank/DDBJ databases">
        <title>The Acrasis kona genome and developmental transcriptomes reveal deep origins of eukaryotic multicellular pathways.</title>
        <authorList>
            <person name="Sheikh S."/>
            <person name="Fu C.-J."/>
            <person name="Brown M.W."/>
            <person name="Baldauf S.L."/>
        </authorList>
    </citation>
    <scope>NUCLEOTIDE SEQUENCE [LARGE SCALE GENOMIC DNA]</scope>
    <source>
        <strain evidence="2 3">ATCC MYA-3509</strain>
    </source>
</reference>
<gene>
    <name evidence="2" type="ORF">AKO1_003890</name>
</gene>
<accession>A0AAW2ZG55</accession>
<evidence type="ECO:0000313" key="3">
    <source>
        <dbReference type="Proteomes" id="UP001431209"/>
    </source>
</evidence>
<dbReference type="AlphaFoldDB" id="A0AAW2ZG55"/>
<dbReference type="EMBL" id="JAOPGA020001475">
    <property type="protein sequence ID" value="KAL0488756.1"/>
    <property type="molecule type" value="Genomic_DNA"/>
</dbReference>
<dbReference type="Proteomes" id="UP001431209">
    <property type="component" value="Unassembled WGS sequence"/>
</dbReference>
<comment type="caution">
    <text evidence="2">The sequence shown here is derived from an EMBL/GenBank/DDBJ whole genome shotgun (WGS) entry which is preliminary data.</text>
</comment>
<name>A0AAW2ZG55_9EUKA</name>
<sequence>MLSLVNRLHRFSVQNIHKLPPIVRPCLLLKRNYTTERYRGRPPPNMQGGLVGKRGKHPGASPTYMKDIADPIIPGVHLPKYSLQWFKSIWSVLKRAYYTSRAMSKLKSYQKGFSKKALEEKAQELYQEVYKSMNNKDALNNLRRICAEPSAIKQRFDEIHNGQDTTLLKVHDAKLINALAVEISELKRSFIQVSCEVKSDLKEGNQVKKDHSEYIVLECSLDSSVRYFFWNHSTNICRR</sequence>
<keyword evidence="3" id="KW-1185">Reference proteome</keyword>
<organism evidence="2 3">
    <name type="scientific">Acrasis kona</name>
    <dbReference type="NCBI Taxonomy" id="1008807"/>
    <lineage>
        <taxon>Eukaryota</taxon>
        <taxon>Discoba</taxon>
        <taxon>Heterolobosea</taxon>
        <taxon>Tetramitia</taxon>
        <taxon>Eutetramitia</taxon>
        <taxon>Acrasidae</taxon>
        <taxon>Acrasis</taxon>
    </lineage>
</organism>
<evidence type="ECO:0000313" key="2">
    <source>
        <dbReference type="EMBL" id="KAL0488756.1"/>
    </source>
</evidence>
<proteinExistence type="predicted"/>
<dbReference type="Gene3D" id="3.10.450.240">
    <property type="match status" value="1"/>
</dbReference>
<feature type="region of interest" description="Disordered" evidence="1">
    <location>
        <begin position="38"/>
        <end position="57"/>
    </location>
</feature>